<dbReference type="PRINTS" id="PR00038">
    <property type="entry name" value="HTHLUXR"/>
</dbReference>
<comment type="caution">
    <text evidence="5">The sequence shown here is derived from an EMBL/GenBank/DDBJ whole genome shotgun (WGS) entry which is preliminary data.</text>
</comment>
<keyword evidence="1" id="KW-0805">Transcription regulation</keyword>
<dbReference type="InterPro" id="IPR000792">
    <property type="entry name" value="Tscrpt_reg_LuxR_C"/>
</dbReference>
<dbReference type="PANTHER" id="PTHR44688">
    <property type="entry name" value="DNA-BINDING TRANSCRIPTIONAL ACTIVATOR DEVR_DOSR"/>
    <property type="match status" value="1"/>
</dbReference>
<dbReference type="InterPro" id="IPR029016">
    <property type="entry name" value="GAF-like_dom_sf"/>
</dbReference>
<evidence type="ECO:0000256" key="2">
    <source>
        <dbReference type="ARBA" id="ARBA00023125"/>
    </source>
</evidence>
<evidence type="ECO:0000256" key="1">
    <source>
        <dbReference type="ARBA" id="ARBA00023015"/>
    </source>
</evidence>
<dbReference type="EMBL" id="MRTJ01000004">
    <property type="protein sequence ID" value="OMF13780.1"/>
    <property type="molecule type" value="Genomic_DNA"/>
</dbReference>
<dbReference type="SMART" id="SM00421">
    <property type="entry name" value="HTH_LUXR"/>
    <property type="match status" value="1"/>
</dbReference>
<dbReference type="SUPFAM" id="SSF46894">
    <property type="entry name" value="C-terminal effector domain of the bipartite response regulators"/>
    <property type="match status" value="1"/>
</dbReference>
<dbReference type="AlphaFoldDB" id="A0A1R1BV87"/>
<dbReference type="CDD" id="cd06170">
    <property type="entry name" value="LuxR_C_like"/>
    <property type="match status" value="1"/>
</dbReference>
<dbReference type="Gene3D" id="3.30.450.40">
    <property type="match status" value="1"/>
</dbReference>
<keyword evidence="3" id="KW-0804">Transcription</keyword>
<dbReference type="InterPro" id="IPR036388">
    <property type="entry name" value="WH-like_DNA-bd_sf"/>
</dbReference>
<dbReference type="Proteomes" id="UP000187134">
    <property type="component" value="Unassembled WGS sequence"/>
</dbReference>
<dbReference type="GO" id="GO:0003677">
    <property type="term" value="F:DNA binding"/>
    <property type="evidence" value="ECO:0007669"/>
    <property type="project" value="UniProtKB-KW"/>
</dbReference>
<dbReference type="GO" id="GO:0045892">
    <property type="term" value="P:negative regulation of DNA-templated transcription"/>
    <property type="evidence" value="ECO:0007669"/>
    <property type="project" value="UniProtKB-ARBA"/>
</dbReference>
<dbReference type="InterPro" id="IPR016032">
    <property type="entry name" value="Sig_transdc_resp-reg_C-effctor"/>
</dbReference>
<accession>A0A1R1BV87</accession>
<dbReference type="Gene3D" id="1.10.10.10">
    <property type="entry name" value="Winged helix-like DNA-binding domain superfamily/Winged helix DNA-binding domain"/>
    <property type="match status" value="1"/>
</dbReference>
<evidence type="ECO:0000313" key="6">
    <source>
        <dbReference type="Proteomes" id="UP000187134"/>
    </source>
</evidence>
<feature type="domain" description="HTH luxR-type" evidence="4">
    <location>
        <begin position="211"/>
        <end position="276"/>
    </location>
</feature>
<evidence type="ECO:0000313" key="5">
    <source>
        <dbReference type="EMBL" id="OMF13780.1"/>
    </source>
</evidence>
<dbReference type="PANTHER" id="PTHR44688:SF16">
    <property type="entry name" value="DNA-BINDING TRANSCRIPTIONAL ACTIVATOR DEVR_DOSR"/>
    <property type="match status" value="1"/>
</dbReference>
<dbReference type="OrthoDB" id="2646391at2"/>
<reference evidence="5 6" key="1">
    <citation type="submission" date="2016-11" db="EMBL/GenBank/DDBJ databases">
        <title>Paenibacillus species isolates.</title>
        <authorList>
            <person name="Beno S.M."/>
        </authorList>
    </citation>
    <scope>NUCLEOTIDE SEQUENCE [LARGE SCALE GENOMIC DNA]</scope>
    <source>
        <strain evidence="5 6">FSL H8-0246</strain>
    </source>
</reference>
<dbReference type="Pfam" id="PF00196">
    <property type="entry name" value="GerE"/>
    <property type="match status" value="1"/>
</dbReference>
<keyword evidence="2" id="KW-0238">DNA-binding</keyword>
<dbReference type="RefSeq" id="WP_076332106.1">
    <property type="nucleotide sequence ID" value="NZ_MRTJ01000004.1"/>
</dbReference>
<organism evidence="5 6">
    <name type="scientific">Paenibacillus amylolyticus</name>
    <dbReference type="NCBI Taxonomy" id="1451"/>
    <lineage>
        <taxon>Bacteria</taxon>
        <taxon>Bacillati</taxon>
        <taxon>Bacillota</taxon>
        <taxon>Bacilli</taxon>
        <taxon>Bacillales</taxon>
        <taxon>Paenibacillaceae</taxon>
        <taxon>Paenibacillus</taxon>
    </lineage>
</organism>
<protein>
    <recommendedName>
        <fullName evidence="4">HTH luxR-type domain-containing protein</fullName>
    </recommendedName>
</protein>
<evidence type="ECO:0000256" key="3">
    <source>
        <dbReference type="ARBA" id="ARBA00023163"/>
    </source>
</evidence>
<evidence type="ECO:0000259" key="4">
    <source>
        <dbReference type="PROSITE" id="PS50043"/>
    </source>
</evidence>
<dbReference type="PROSITE" id="PS50043">
    <property type="entry name" value="HTH_LUXR_2"/>
    <property type="match status" value="1"/>
</dbReference>
<sequence>MNLFRESETVSQPWISLQEYSEQEREQWDCAFQASRCKHSISNVSTNTFRVELNRKRVKHAILLRATQMEIDSISTSVIPPHLFILADDEGMSLQLYASSQHLNQLKEHYIIPGTYFSMKNLGINAISIAMESGKTAVVKGNEHSHKLFSSWSSICAPIRAEGKILGYLGMSFDSAEDVIFAVPLLEKIIRNIEECRDWMDPSARKKRINRKLEDFRLTNREIEVAYYWLEGHSRSKIAQMLNISEETVRFHVKHIYEKVEVKHQVDFVKKIILSKID</sequence>
<gene>
    <name evidence="5" type="ORF">BK131_14025</name>
</gene>
<proteinExistence type="predicted"/>
<name>A0A1R1BV87_PAEAM</name>